<dbReference type="STRING" id="762845.BCR26_12775"/>
<accession>A0A1E5KXN8</accession>
<organism evidence="3 4">
    <name type="scientific">Enterococcus rivorum</name>
    <dbReference type="NCBI Taxonomy" id="762845"/>
    <lineage>
        <taxon>Bacteria</taxon>
        <taxon>Bacillati</taxon>
        <taxon>Bacillota</taxon>
        <taxon>Bacilli</taxon>
        <taxon>Lactobacillales</taxon>
        <taxon>Enterococcaceae</taxon>
        <taxon>Enterococcus</taxon>
    </lineage>
</organism>
<dbReference type="OrthoDB" id="9783680at2"/>
<keyword evidence="2" id="KW-1133">Transmembrane helix</keyword>
<protein>
    <submittedName>
        <fullName evidence="3">Uncharacterized protein</fullName>
    </submittedName>
</protein>
<keyword evidence="2" id="KW-0812">Transmembrane</keyword>
<name>A0A1E5KXN8_9ENTE</name>
<sequence length="375" mass="40793">MSYLVLLGIFGLLVGFASLAQAIIKKQAKNRGLIIIGVSLFMIIGAAIATPTSPKIELTEKVIETNSKGVALIKGTTNEQSTIRIDDKKIAVKNETFAYSIQLKDKNAKKLTFVASINDKDKVATIEVKPSKEFLAFLDEKTQTAENLTKVKTALALAENEPTQKNYDEAATLVASLSRNQKEDQKRLAIVKEHIPIYTAVSLAEQEQTKETLDSATAFVEKATLNRADLAKRLTKLQQTITEKELVASAKAAVEQAEKDPTDKHYSQAIEKISALPNGSTAFSERINKVKQTIETQKEAAKQLAEAQKKAEAEAIAAQAEAEKAQNQAPAVGQTVLITPTGKKYHTYKCGNGDYFESTLAEAQSNGLTPCAKCY</sequence>
<feature type="coiled-coil region" evidence="1">
    <location>
        <begin position="287"/>
        <end position="328"/>
    </location>
</feature>
<keyword evidence="4" id="KW-1185">Reference proteome</keyword>
<comment type="caution">
    <text evidence="3">The sequence shown here is derived from an EMBL/GenBank/DDBJ whole genome shotgun (WGS) entry which is preliminary data.</text>
</comment>
<evidence type="ECO:0000256" key="2">
    <source>
        <dbReference type="SAM" id="Phobius"/>
    </source>
</evidence>
<dbReference type="AlphaFoldDB" id="A0A1E5KXN8"/>
<keyword evidence="2" id="KW-0472">Membrane</keyword>
<dbReference type="Proteomes" id="UP000095256">
    <property type="component" value="Unassembled WGS sequence"/>
</dbReference>
<feature type="transmembrane region" description="Helical" evidence="2">
    <location>
        <begin position="32"/>
        <end position="51"/>
    </location>
</feature>
<dbReference type="EMBL" id="MIEK01000019">
    <property type="protein sequence ID" value="OEH82626.1"/>
    <property type="molecule type" value="Genomic_DNA"/>
</dbReference>
<evidence type="ECO:0000313" key="3">
    <source>
        <dbReference type="EMBL" id="OEH82626.1"/>
    </source>
</evidence>
<evidence type="ECO:0000313" key="4">
    <source>
        <dbReference type="Proteomes" id="UP000095256"/>
    </source>
</evidence>
<dbReference type="RefSeq" id="WP_069698454.1">
    <property type="nucleotide sequence ID" value="NZ_JAGGMA010000021.1"/>
</dbReference>
<gene>
    <name evidence="3" type="ORF">BCR26_12775</name>
</gene>
<proteinExistence type="predicted"/>
<keyword evidence="1" id="KW-0175">Coiled coil</keyword>
<evidence type="ECO:0000256" key="1">
    <source>
        <dbReference type="SAM" id="Coils"/>
    </source>
</evidence>
<reference evidence="3 4" key="1">
    <citation type="submission" date="2016-09" db="EMBL/GenBank/DDBJ databases">
        <authorList>
            <person name="Capua I."/>
            <person name="De Benedictis P."/>
            <person name="Joannis T."/>
            <person name="Lombin L.H."/>
            <person name="Cattoli G."/>
        </authorList>
    </citation>
    <scope>NUCLEOTIDE SEQUENCE [LARGE SCALE GENOMIC DNA]</scope>
    <source>
        <strain evidence="3 4">LMG 25899</strain>
    </source>
</reference>